<dbReference type="InterPro" id="IPR006442">
    <property type="entry name" value="Antitoxin_Phd/YefM"/>
</dbReference>
<dbReference type="Pfam" id="PF02604">
    <property type="entry name" value="PhdYeFM_antitox"/>
    <property type="match status" value="1"/>
</dbReference>
<dbReference type="EMBL" id="BSPX01000022">
    <property type="protein sequence ID" value="GLT22317.1"/>
    <property type="molecule type" value="Genomic_DNA"/>
</dbReference>
<evidence type="ECO:0000256" key="1">
    <source>
        <dbReference type="ARBA" id="ARBA00009981"/>
    </source>
</evidence>
<evidence type="ECO:0000256" key="2">
    <source>
        <dbReference type="RuleBase" id="RU362080"/>
    </source>
</evidence>
<comment type="similarity">
    <text evidence="1 2">Belongs to the phD/YefM antitoxin family.</text>
</comment>
<keyword evidence="4" id="KW-1185">Reference proteome</keyword>
<gene>
    <name evidence="3" type="ORF">GCM10007933_17760</name>
</gene>
<comment type="caution">
    <text evidence="3">The sequence shown here is derived from an EMBL/GenBank/DDBJ whole genome shotgun (WGS) entry which is preliminary data.</text>
</comment>
<dbReference type="Gene3D" id="3.40.1620.10">
    <property type="entry name" value="YefM-like domain"/>
    <property type="match status" value="1"/>
</dbReference>
<organism evidence="3 4">
    <name type="scientific">Zoogloea oryzae</name>
    <dbReference type="NCBI Taxonomy" id="310767"/>
    <lineage>
        <taxon>Bacteria</taxon>
        <taxon>Pseudomonadati</taxon>
        <taxon>Pseudomonadota</taxon>
        <taxon>Betaproteobacteria</taxon>
        <taxon>Rhodocyclales</taxon>
        <taxon>Zoogloeaceae</taxon>
        <taxon>Zoogloea</taxon>
    </lineage>
</organism>
<reference evidence="4" key="1">
    <citation type="journal article" date="2019" name="Int. J. Syst. Evol. Microbiol.">
        <title>The Global Catalogue of Microorganisms (GCM) 10K type strain sequencing project: providing services to taxonomists for standard genome sequencing and annotation.</title>
        <authorList>
            <consortium name="The Broad Institute Genomics Platform"/>
            <consortium name="The Broad Institute Genome Sequencing Center for Infectious Disease"/>
            <person name="Wu L."/>
            <person name="Ma J."/>
        </authorList>
    </citation>
    <scope>NUCLEOTIDE SEQUENCE [LARGE SCALE GENOMIC DNA]</scope>
    <source>
        <strain evidence="4">NBRC 102407</strain>
    </source>
</reference>
<evidence type="ECO:0000313" key="4">
    <source>
        <dbReference type="Proteomes" id="UP001157167"/>
    </source>
</evidence>
<accession>A0ABQ6FCF5</accession>
<dbReference type="InterPro" id="IPR036165">
    <property type="entry name" value="YefM-like_sf"/>
</dbReference>
<sequence>MGAGVCFQPIIWWLTDSVSIPAMKTVPVGKAKAQFSKLLVEVELGEEVTIIRRGLPVVRIVAAVESPVAALTQQAQVAGVFARLREMRQGRTLGGSLREAIEGGRD</sequence>
<proteinExistence type="inferred from homology"/>
<dbReference type="SUPFAM" id="SSF143120">
    <property type="entry name" value="YefM-like"/>
    <property type="match status" value="1"/>
</dbReference>
<protein>
    <recommendedName>
        <fullName evidence="2">Antitoxin</fullName>
    </recommendedName>
</protein>
<comment type="function">
    <text evidence="2">Antitoxin component of a type II toxin-antitoxin (TA) system.</text>
</comment>
<evidence type="ECO:0000313" key="3">
    <source>
        <dbReference type="EMBL" id="GLT22317.1"/>
    </source>
</evidence>
<dbReference type="Proteomes" id="UP001157167">
    <property type="component" value="Unassembled WGS sequence"/>
</dbReference>
<dbReference type="NCBIfam" id="TIGR01552">
    <property type="entry name" value="phd_fam"/>
    <property type="match status" value="1"/>
</dbReference>
<name>A0ABQ6FCF5_9RHOO</name>